<name>A0A511JPB4_9CELL</name>
<evidence type="ECO:0000313" key="3">
    <source>
        <dbReference type="Proteomes" id="UP000321049"/>
    </source>
</evidence>
<gene>
    <name evidence="2" type="ORF">CTE05_34180</name>
</gene>
<comment type="caution">
    <text evidence="2">The sequence shown here is derived from an EMBL/GenBank/DDBJ whole genome shotgun (WGS) entry which is preliminary data.</text>
</comment>
<evidence type="ECO:0000313" key="2">
    <source>
        <dbReference type="EMBL" id="GEL99871.1"/>
    </source>
</evidence>
<reference evidence="2 3" key="1">
    <citation type="submission" date="2019-07" db="EMBL/GenBank/DDBJ databases">
        <title>Whole genome shotgun sequence of Cellulomonas terrae NBRC 100819.</title>
        <authorList>
            <person name="Hosoyama A."/>
            <person name="Uohara A."/>
            <person name="Ohji S."/>
            <person name="Ichikawa N."/>
        </authorList>
    </citation>
    <scope>NUCLEOTIDE SEQUENCE [LARGE SCALE GENOMIC DNA]</scope>
    <source>
        <strain evidence="2 3">NBRC 100819</strain>
    </source>
</reference>
<protein>
    <submittedName>
        <fullName evidence="2">Uncharacterized protein</fullName>
    </submittedName>
</protein>
<accession>A0A511JPB4</accession>
<keyword evidence="3" id="KW-1185">Reference proteome</keyword>
<proteinExistence type="predicted"/>
<dbReference type="EMBL" id="BJWH01000023">
    <property type="protein sequence ID" value="GEL99871.1"/>
    <property type="molecule type" value="Genomic_DNA"/>
</dbReference>
<dbReference type="AlphaFoldDB" id="A0A511JPB4"/>
<sequence>MPRSREAAVLREVSEFLQLPTDPWEISQGDRESGTQGFPTLCRSPEDAESVAPHSSQSGGGGQAQPSHVVSHGSETDGAIVELGLPGTNPDMVHGLVTHHSIRTRLRAIRGTGAAPVADPEHFWHTAGQESSPWAERDGVERGLVCCVLDAQNRLSITKLAPALGWADDVAVVLRVEPGRVYVSVGLPTSPLEVASRYVAGRLTLPAAARGRLDVTVGDAVVAVTAGDGQIVLAGGADIAQVVTGAFEVTPAAVELVTPAKRRGVKAAWQPVVGSRQPAGTTLMCSAMEAPSPTLVGLFPASARPTRCVLPSAES</sequence>
<feature type="region of interest" description="Disordered" evidence="1">
    <location>
        <begin position="21"/>
        <end position="74"/>
    </location>
</feature>
<organism evidence="2 3">
    <name type="scientific">Cellulomonas terrae</name>
    <dbReference type="NCBI Taxonomy" id="311234"/>
    <lineage>
        <taxon>Bacteria</taxon>
        <taxon>Bacillati</taxon>
        <taxon>Actinomycetota</taxon>
        <taxon>Actinomycetes</taxon>
        <taxon>Micrococcales</taxon>
        <taxon>Cellulomonadaceae</taxon>
        <taxon>Cellulomonas</taxon>
    </lineage>
</organism>
<dbReference type="Proteomes" id="UP000321049">
    <property type="component" value="Unassembled WGS sequence"/>
</dbReference>
<evidence type="ECO:0000256" key="1">
    <source>
        <dbReference type="SAM" id="MobiDB-lite"/>
    </source>
</evidence>